<dbReference type="Proteomes" id="UP000317998">
    <property type="component" value="Unassembled WGS sequence"/>
</dbReference>
<dbReference type="SUPFAM" id="SSF103481">
    <property type="entry name" value="Multidrug resistance efflux transporter EmrE"/>
    <property type="match status" value="2"/>
</dbReference>
<feature type="transmembrane region" description="Helical" evidence="3">
    <location>
        <begin position="139"/>
        <end position="163"/>
    </location>
</feature>
<keyword evidence="3" id="KW-0812">Transmembrane</keyword>
<evidence type="ECO:0000313" key="5">
    <source>
        <dbReference type="EMBL" id="TQL47598.1"/>
    </source>
</evidence>
<evidence type="ECO:0000313" key="6">
    <source>
        <dbReference type="Proteomes" id="UP000317998"/>
    </source>
</evidence>
<feature type="transmembrane region" description="Helical" evidence="3">
    <location>
        <begin position="48"/>
        <end position="71"/>
    </location>
</feature>
<feature type="transmembrane region" description="Helical" evidence="3">
    <location>
        <begin position="198"/>
        <end position="218"/>
    </location>
</feature>
<keyword evidence="3" id="KW-0472">Membrane</keyword>
<dbReference type="InterPro" id="IPR000620">
    <property type="entry name" value="EamA_dom"/>
</dbReference>
<reference evidence="5 6" key="1">
    <citation type="submission" date="2019-06" db="EMBL/GenBank/DDBJ databases">
        <title>Sequencing the genomes of 1000 actinobacteria strains.</title>
        <authorList>
            <person name="Klenk H.-P."/>
        </authorList>
    </citation>
    <scope>NUCLEOTIDE SEQUENCE [LARGE SCALE GENOMIC DNA]</scope>
    <source>
        <strain evidence="5 6">DSM 26477</strain>
    </source>
</reference>
<feature type="transmembrane region" description="Helical" evidence="3">
    <location>
        <begin position="83"/>
        <end position="103"/>
    </location>
</feature>
<dbReference type="GO" id="GO:0016020">
    <property type="term" value="C:membrane"/>
    <property type="evidence" value="ECO:0007669"/>
    <property type="project" value="InterPro"/>
</dbReference>
<feature type="transmembrane region" description="Helical" evidence="3">
    <location>
        <begin position="115"/>
        <end position="132"/>
    </location>
</feature>
<accession>A0A542YHT3</accession>
<dbReference type="InterPro" id="IPR037185">
    <property type="entry name" value="EmrE-like"/>
</dbReference>
<feature type="transmembrane region" description="Helical" evidence="3">
    <location>
        <begin position="24"/>
        <end position="42"/>
    </location>
</feature>
<comment type="caution">
    <text evidence="5">The sequence shown here is derived from an EMBL/GenBank/DDBJ whole genome shotgun (WGS) entry which is preliminary data.</text>
</comment>
<feature type="domain" description="EamA" evidence="4">
    <location>
        <begin position="167"/>
        <end position="300"/>
    </location>
</feature>
<keyword evidence="6" id="KW-1185">Reference proteome</keyword>
<proteinExistence type="inferred from homology"/>
<keyword evidence="3" id="KW-1133">Transmembrane helix</keyword>
<dbReference type="EMBL" id="VFOM01000001">
    <property type="protein sequence ID" value="TQL47598.1"/>
    <property type="molecule type" value="Genomic_DNA"/>
</dbReference>
<protein>
    <submittedName>
        <fullName evidence="5">Threonine/homoserine efflux transporter RhtA</fullName>
    </submittedName>
</protein>
<evidence type="ECO:0000256" key="2">
    <source>
        <dbReference type="SAM" id="MobiDB-lite"/>
    </source>
</evidence>
<name>A0A542YHT3_9MICO</name>
<evidence type="ECO:0000256" key="1">
    <source>
        <dbReference type="ARBA" id="ARBA00007362"/>
    </source>
</evidence>
<sequence length="326" mass="33327">MNVTASAPPTLLAREPAAGPDLRVLAAIVVTVLAWASAFVVIRGVMPYFSGGGLALGRLLVGTVGLALLMIGRRWVLPRGRDWALIAVYGLGWFGVYNVALNISETTLDAGTTSMLVNIAPILIALGGGIILREGVTRWLVIGAGLAFFGVVLIALGTGVGGFGDGSGVWWVLLAAAVYTAGVLCQKPALRRIPASQLTFMGCAIGALACLPFTPALLGELADAPTGAILGVVYLGLVPTAIAFSTWAYALGRMPASRLGVTTYAVPPLVVVMGLVAFGEVPAPLAIVGGIVCLAGVAVSRRMPRTRADAMPRPGGVRSGSDSLAE</sequence>
<evidence type="ECO:0000256" key="3">
    <source>
        <dbReference type="SAM" id="Phobius"/>
    </source>
</evidence>
<organism evidence="5 6">
    <name type="scientific">Homoserinimonas aerilata</name>
    <dbReference type="NCBI Taxonomy" id="1162970"/>
    <lineage>
        <taxon>Bacteria</taxon>
        <taxon>Bacillati</taxon>
        <taxon>Actinomycetota</taxon>
        <taxon>Actinomycetes</taxon>
        <taxon>Micrococcales</taxon>
        <taxon>Microbacteriaceae</taxon>
        <taxon>Homoserinimonas</taxon>
    </lineage>
</organism>
<comment type="similarity">
    <text evidence="1">Belongs to the EamA transporter family.</text>
</comment>
<evidence type="ECO:0000259" key="4">
    <source>
        <dbReference type="Pfam" id="PF00892"/>
    </source>
</evidence>
<feature type="transmembrane region" description="Helical" evidence="3">
    <location>
        <begin position="285"/>
        <end position="303"/>
    </location>
</feature>
<feature type="domain" description="EamA" evidence="4">
    <location>
        <begin position="26"/>
        <end position="155"/>
    </location>
</feature>
<dbReference type="PANTHER" id="PTHR12715:SF4">
    <property type="entry name" value="EAMA DOMAIN-CONTAINING PROTEIN"/>
    <property type="match status" value="1"/>
</dbReference>
<feature type="transmembrane region" description="Helical" evidence="3">
    <location>
        <begin position="224"/>
        <end position="249"/>
    </location>
</feature>
<dbReference type="AlphaFoldDB" id="A0A542YHT3"/>
<dbReference type="PANTHER" id="PTHR12715">
    <property type="entry name" value="TRANSPORTER, DRUG/METABOLITE EXPORTER FAMILY"/>
    <property type="match status" value="1"/>
</dbReference>
<feature type="transmembrane region" description="Helical" evidence="3">
    <location>
        <begin position="261"/>
        <end position="279"/>
    </location>
</feature>
<dbReference type="InterPro" id="IPR052756">
    <property type="entry name" value="Alkyne_AA_exporter"/>
</dbReference>
<dbReference type="Pfam" id="PF00892">
    <property type="entry name" value="EamA"/>
    <property type="match status" value="2"/>
</dbReference>
<feature type="region of interest" description="Disordered" evidence="2">
    <location>
        <begin position="307"/>
        <end position="326"/>
    </location>
</feature>
<gene>
    <name evidence="5" type="ORF">FB562_0663</name>
</gene>
<feature type="transmembrane region" description="Helical" evidence="3">
    <location>
        <begin position="169"/>
        <end position="186"/>
    </location>
</feature>